<dbReference type="InterPro" id="IPR039448">
    <property type="entry name" value="Beta_helix"/>
</dbReference>
<dbReference type="RefSeq" id="WP_343912059.1">
    <property type="nucleotide sequence ID" value="NZ_BAAAGE010000002.1"/>
</dbReference>
<dbReference type="SUPFAM" id="SSF51126">
    <property type="entry name" value="Pectin lyase-like"/>
    <property type="match status" value="1"/>
</dbReference>
<dbReference type="SMART" id="SM00606">
    <property type="entry name" value="CBD_IV"/>
    <property type="match status" value="1"/>
</dbReference>
<dbReference type="PANTHER" id="PTHR36453:SF1">
    <property type="entry name" value="RIGHT HANDED BETA HELIX DOMAIN-CONTAINING PROTEIN"/>
    <property type="match status" value="1"/>
</dbReference>
<accession>A0ABN1IRV9</accession>
<keyword evidence="4" id="KW-1185">Reference proteome</keyword>
<dbReference type="PROSITE" id="PS51175">
    <property type="entry name" value="CBM6"/>
    <property type="match status" value="1"/>
</dbReference>
<comment type="caution">
    <text evidence="3">The sequence shown here is derived from an EMBL/GenBank/DDBJ whole genome shotgun (WGS) entry which is preliminary data.</text>
</comment>
<dbReference type="InterPro" id="IPR005084">
    <property type="entry name" value="CBM6"/>
</dbReference>
<dbReference type="Gene3D" id="2.160.20.10">
    <property type="entry name" value="Single-stranded right-handed beta-helix, Pectin lyase-like"/>
    <property type="match status" value="2"/>
</dbReference>
<protein>
    <submittedName>
        <fullName evidence="3">Carbohydrate-binding protein</fullName>
    </submittedName>
</protein>
<dbReference type="InterPro" id="IPR008979">
    <property type="entry name" value="Galactose-bd-like_sf"/>
</dbReference>
<evidence type="ECO:0000256" key="1">
    <source>
        <dbReference type="ARBA" id="ARBA00022729"/>
    </source>
</evidence>
<dbReference type="Proteomes" id="UP001501758">
    <property type="component" value="Unassembled WGS sequence"/>
</dbReference>
<gene>
    <name evidence="3" type="ORF">GCM10009430_18640</name>
</gene>
<dbReference type="Pfam" id="PF13229">
    <property type="entry name" value="Beta_helix"/>
    <property type="match status" value="1"/>
</dbReference>
<dbReference type="EMBL" id="BAAAGE010000002">
    <property type="protein sequence ID" value="GAA0719501.1"/>
    <property type="molecule type" value="Genomic_DNA"/>
</dbReference>
<keyword evidence="1" id="KW-0732">Signal</keyword>
<evidence type="ECO:0000259" key="2">
    <source>
        <dbReference type="PROSITE" id="PS51175"/>
    </source>
</evidence>
<dbReference type="InterPro" id="IPR006626">
    <property type="entry name" value="PbH1"/>
</dbReference>
<sequence>MDAFKQTLIVYIAMLFLSHSTAFSRDIYVAMDGDDASNGSIDNPYKTITKAASVAVAGDIVYIREGTYEEILKPSNSGTAGNPIIFTSYPGEKVIISAMESLSGWSNDSGTIYKTTINFDSLGQENFVMNGSTALDLARWPNNIDGEPFTLNSLRNDGGSGPDVVNNAFLTSSQIPNIDWTGGSVFFYGDKPGSGWIAWKSFITSSSAGRVNFNLDKNPTWIRTFHAPGDFGDFYLEGVKAALDYQNEWWFKENTKELFVQLPNGNAPQDGMVRMRKRRLTIDLNGRSYIEIRNLAVFGGAIELKNNSNNNVLFGISSFYGNHTQGIFRGFNAGKPSVEVNGSRNVIEKCEIAFSAATGLRLGGQFNEVRNSYIHDFNYLGSYDAPLVARGGIDNKILNNTIFNGGRDGINFNGNRCEIAYNDVYKSNLIADDCATFYTVGGPQNTEIHHNWFHDTASRGSKNKAAGIYLDNDAEAFSVHHNVVWNTEWTGVQINWDGKDIDVFNNTFYNNSDEMGAWHKEGTSFTNVKVWNNLGFKGEWEPQSDKQNNIVVNSDSYVSIANGNFNLSQGSAAIDAGRVINGITDGFNGANPDAGAYEFNGDNWVAGIDWDITLGPNGLGCYGLPGENENCVQNCTNPTNWYADNDNDGLGDSTDVVSACAQPTGYVSNADDDCPVDELNTCTILHIIPGIIEVEEYTTAQGIQRETTSDTGGGMNIGYIENGDYTTYRSSIETAGTYDVSFRIASNSQGGTINILSDQTVIGSVDVSNTGGWQSWNTINTSVDLTSGNQNIRFSYNGGSGFLFNINSVEFSSSVLSVDDVNLQDVIIFPNPAKTSISLLGLRKEHEFKITDITGRVVKKIKLSNEITQVDVTELSNGLYILTENETKTVLKFIKS</sequence>
<proteinExistence type="predicted"/>
<dbReference type="NCBIfam" id="TIGR04183">
    <property type="entry name" value="Por_Secre_tail"/>
    <property type="match status" value="1"/>
</dbReference>
<dbReference type="Pfam" id="PF18962">
    <property type="entry name" value="Por_Secre_tail"/>
    <property type="match status" value="1"/>
</dbReference>
<name>A0ABN1IRV9_9FLAO</name>
<reference evidence="3 4" key="1">
    <citation type="journal article" date="2019" name="Int. J. Syst. Evol. Microbiol.">
        <title>The Global Catalogue of Microorganisms (GCM) 10K type strain sequencing project: providing services to taxonomists for standard genome sequencing and annotation.</title>
        <authorList>
            <consortium name="The Broad Institute Genomics Platform"/>
            <consortium name="The Broad Institute Genome Sequencing Center for Infectious Disease"/>
            <person name="Wu L."/>
            <person name="Ma J."/>
        </authorList>
    </citation>
    <scope>NUCLEOTIDE SEQUENCE [LARGE SCALE GENOMIC DNA]</scope>
    <source>
        <strain evidence="3 4">JCM 15974</strain>
    </source>
</reference>
<dbReference type="Pfam" id="PF03422">
    <property type="entry name" value="CBM_6"/>
    <property type="match status" value="1"/>
</dbReference>
<feature type="domain" description="CBM6" evidence="2">
    <location>
        <begin position="690"/>
        <end position="812"/>
    </location>
</feature>
<dbReference type="SMART" id="SM00710">
    <property type="entry name" value="PbH1"/>
    <property type="match status" value="4"/>
</dbReference>
<dbReference type="Gene3D" id="2.60.120.260">
    <property type="entry name" value="Galactose-binding domain-like"/>
    <property type="match status" value="1"/>
</dbReference>
<dbReference type="PANTHER" id="PTHR36453">
    <property type="entry name" value="SECRETED PROTEIN-RELATED"/>
    <property type="match status" value="1"/>
</dbReference>
<dbReference type="InterPro" id="IPR011459">
    <property type="entry name" value="DUF1565"/>
</dbReference>
<organism evidence="3 4">
    <name type="scientific">Aquimarina litoralis</name>
    <dbReference type="NCBI Taxonomy" id="584605"/>
    <lineage>
        <taxon>Bacteria</taxon>
        <taxon>Pseudomonadati</taxon>
        <taxon>Bacteroidota</taxon>
        <taxon>Flavobacteriia</taxon>
        <taxon>Flavobacteriales</taxon>
        <taxon>Flavobacteriaceae</taxon>
        <taxon>Aquimarina</taxon>
    </lineage>
</organism>
<dbReference type="CDD" id="cd04080">
    <property type="entry name" value="CBM6_cellulase-like"/>
    <property type="match status" value="1"/>
</dbReference>
<dbReference type="InterPro" id="IPR026444">
    <property type="entry name" value="Secre_tail"/>
</dbReference>
<dbReference type="InterPro" id="IPR012334">
    <property type="entry name" value="Pectin_lyas_fold"/>
</dbReference>
<dbReference type="SUPFAM" id="SSF49785">
    <property type="entry name" value="Galactose-binding domain-like"/>
    <property type="match status" value="1"/>
</dbReference>
<dbReference type="InterPro" id="IPR011050">
    <property type="entry name" value="Pectin_lyase_fold/virulence"/>
</dbReference>
<dbReference type="InterPro" id="IPR006584">
    <property type="entry name" value="Cellulose-bd_IV"/>
</dbReference>
<dbReference type="Pfam" id="PF07602">
    <property type="entry name" value="DUF1565"/>
    <property type="match status" value="1"/>
</dbReference>
<evidence type="ECO:0000313" key="4">
    <source>
        <dbReference type="Proteomes" id="UP001501758"/>
    </source>
</evidence>
<evidence type="ECO:0000313" key="3">
    <source>
        <dbReference type="EMBL" id="GAA0719501.1"/>
    </source>
</evidence>